<protein>
    <recommendedName>
        <fullName evidence="4">LysM domain-containing protein</fullName>
    </recommendedName>
</protein>
<feature type="chain" id="PRO_5007293444" description="LysM domain-containing protein" evidence="3">
    <location>
        <begin position="20"/>
        <end position="270"/>
    </location>
</feature>
<dbReference type="EMBL" id="KQ964249">
    <property type="protein sequence ID" value="KXJ91872.1"/>
    <property type="molecule type" value="Genomic_DNA"/>
</dbReference>
<dbReference type="PROSITE" id="PS51782">
    <property type="entry name" value="LYSM"/>
    <property type="match status" value="3"/>
</dbReference>
<dbReference type="InterPro" id="IPR053214">
    <property type="entry name" value="LysM12-like"/>
</dbReference>
<evidence type="ECO:0000313" key="6">
    <source>
        <dbReference type="Proteomes" id="UP000070501"/>
    </source>
</evidence>
<keyword evidence="3" id="KW-0732">Signal</keyword>
<feature type="domain" description="LysM" evidence="4">
    <location>
        <begin position="27"/>
        <end position="72"/>
    </location>
</feature>
<keyword evidence="6" id="KW-1185">Reference proteome</keyword>
<feature type="domain" description="LysM" evidence="4">
    <location>
        <begin position="93"/>
        <end position="139"/>
    </location>
</feature>
<dbReference type="GO" id="GO:0008061">
    <property type="term" value="F:chitin binding"/>
    <property type="evidence" value="ECO:0007669"/>
    <property type="project" value="UniProtKB-KW"/>
</dbReference>
<evidence type="ECO:0000313" key="5">
    <source>
        <dbReference type="EMBL" id="KXJ91872.1"/>
    </source>
</evidence>
<feature type="signal peptide" evidence="3">
    <location>
        <begin position="1"/>
        <end position="19"/>
    </location>
</feature>
<keyword evidence="1" id="KW-0147">Chitin-binding</keyword>
<dbReference type="SUPFAM" id="SSF57016">
    <property type="entry name" value="Plant lectins/antimicrobial peptides"/>
    <property type="match status" value="1"/>
</dbReference>
<reference evidence="6" key="1">
    <citation type="submission" date="2016-02" db="EMBL/GenBank/DDBJ databases">
        <title>Draft genome sequence of Microdochium bolleyi, a fungal endophyte of beachgrass.</title>
        <authorList>
            <consortium name="DOE Joint Genome Institute"/>
            <person name="David A.S."/>
            <person name="May G."/>
            <person name="Haridas S."/>
            <person name="Lim J."/>
            <person name="Wang M."/>
            <person name="Labutti K."/>
            <person name="Lipzen A."/>
            <person name="Barry K."/>
            <person name="Grigoriev I.V."/>
        </authorList>
    </citation>
    <scope>NUCLEOTIDE SEQUENCE [LARGE SCALE GENOMIC DNA]</scope>
    <source>
        <strain evidence="6">J235TASD1</strain>
    </source>
</reference>
<dbReference type="InterPro" id="IPR018392">
    <property type="entry name" value="LysM"/>
</dbReference>
<dbReference type="SUPFAM" id="SSF54106">
    <property type="entry name" value="LysM domain"/>
    <property type="match status" value="2"/>
</dbReference>
<keyword evidence="2" id="KW-0843">Virulence</keyword>
<dbReference type="InParanoid" id="A0A136J3Y6"/>
<proteinExistence type="predicted"/>
<dbReference type="Gene3D" id="3.10.350.10">
    <property type="entry name" value="LysM domain"/>
    <property type="match status" value="3"/>
</dbReference>
<sequence length="270" mass="27754">MRYSLATVLLASSAVYAAAIVEPRDCRRITVRSGDSCSSLASTCGVSGSAFLGFNGGSGLCSRLVPGQSVCCSAGKRSVAAEDDIVARAAECRTTKVQSGDSCGTLAARCGVSGADFTGFNSATPNLCSTLLPGQSVCCSSGTLPQPARPQPGADGVCATYDVKAGDYCARIADVAASGAISVADIERFNKDKTWLWKGCNYLLVGQRICLSDGKAPLPAAEESAICGPTVPGTEYPKNGQALKDLNPCPDSQCCSQWGQCGTTEEHCSF</sequence>
<dbReference type="PANTHER" id="PTHR47700:SF2">
    <property type="entry name" value="CHITINASE"/>
    <property type="match status" value="1"/>
</dbReference>
<dbReference type="InterPro" id="IPR036779">
    <property type="entry name" value="LysM_dom_sf"/>
</dbReference>
<evidence type="ECO:0000256" key="2">
    <source>
        <dbReference type="ARBA" id="ARBA00023026"/>
    </source>
</evidence>
<dbReference type="CDD" id="cd00118">
    <property type="entry name" value="LysM"/>
    <property type="match status" value="3"/>
</dbReference>
<dbReference type="Pfam" id="PF00187">
    <property type="entry name" value="Chitin_bind_1"/>
    <property type="match status" value="1"/>
</dbReference>
<dbReference type="InterPro" id="IPR001002">
    <property type="entry name" value="Chitin-bd_1"/>
</dbReference>
<organism evidence="5 6">
    <name type="scientific">Microdochium bolleyi</name>
    <dbReference type="NCBI Taxonomy" id="196109"/>
    <lineage>
        <taxon>Eukaryota</taxon>
        <taxon>Fungi</taxon>
        <taxon>Dikarya</taxon>
        <taxon>Ascomycota</taxon>
        <taxon>Pezizomycotina</taxon>
        <taxon>Sordariomycetes</taxon>
        <taxon>Xylariomycetidae</taxon>
        <taxon>Xylariales</taxon>
        <taxon>Microdochiaceae</taxon>
        <taxon>Microdochium</taxon>
    </lineage>
</organism>
<evidence type="ECO:0000256" key="3">
    <source>
        <dbReference type="SAM" id="SignalP"/>
    </source>
</evidence>
<accession>A0A136J3Y6</accession>
<dbReference type="AlphaFoldDB" id="A0A136J3Y6"/>
<name>A0A136J3Y6_9PEZI</name>
<evidence type="ECO:0000256" key="1">
    <source>
        <dbReference type="ARBA" id="ARBA00022669"/>
    </source>
</evidence>
<dbReference type="STRING" id="196109.A0A136J3Y6"/>
<dbReference type="Gene3D" id="3.30.60.10">
    <property type="entry name" value="Endochitinase-like"/>
    <property type="match status" value="1"/>
</dbReference>
<dbReference type="InterPro" id="IPR036861">
    <property type="entry name" value="Endochitinase-like_sf"/>
</dbReference>
<dbReference type="SMART" id="SM00257">
    <property type="entry name" value="LysM"/>
    <property type="match status" value="3"/>
</dbReference>
<dbReference type="Proteomes" id="UP000070501">
    <property type="component" value="Unassembled WGS sequence"/>
</dbReference>
<gene>
    <name evidence="5" type="ORF">Micbo1qcDRAFT_203917</name>
</gene>
<feature type="domain" description="LysM" evidence="4">
    <location>
        <begin position="159"/>
        <end position="211"/>
    </location>
</feature>
<dbReference type="OrthoDB" id="73875at2759"/>
<evidence type="ECO:0000259" key="4">
    <source>
        <dbReference type="PROSITE" id="PS51782"/>
    </source>
</evidence>
<dbReference type="PANTHER" id="PTHR47700">
    <property type="entry name" value="V CHITINASE, PUTATIVE (AFU_ORTHOLOGUE AFUA_6G13720)-RELATED"/>
    <property type="match status" value="1"/>
</dbReference>
<dbReference type="Pfam" id="PF01476">
    <property type="entry name" value="LysM"/>
    <property type="match status" value="3"/>
</dbReference>
<dbReference type="CDD" id="cd00035">
    <property type="entry name" value="ChtBD1"/>
    <property type="match status" value="1"/>
</dbReference>